<dbReference type="GO" id="GO:0046872">
    <property type="term" value="F:metal ion binding"/>
    <property type="evidence" value="ECO:0007669"/>
    <property type="project" value="UniProtKB-KW"/>
</dbReference>
<proteinExistence type="inferred from homology"/>
<dbReference type="FunFam" id="3.60.15.10:FF:000013">
    <property type="entry name" value="Persulfide dioxygenase ETHE1, mitochondrial"/>
    <property type="match status" value="1"/>
</dbReference>
<comment type="cofactor">
    <cofactor evidence="1">
        <name>Fe(2+)</name>
        <dbReference type="ChEBI" id="CHEBI:29033"/>
    </cofactor>
</comment>
<keyword evidence="4" id="KW-0809">Transit peptide</keyword>
<dbReference type="InterPro" id="IPR001763">
    <property type="entry name" value="Rhodanese-like_dom"/>
</dbReference>
<dbReference type="SUPFAM" id="SSF52821">
    <property type="entry name" value="Rhodanese/Cell cycle control phosphatase"/>
    <property type="match status" value="1"/>
</dbReference>
<dbReference type="PROSITE" id="PS50206">
    <property type="entry name" value="RHODANESE_3"/>
    <property type="match status" value="1"/>
</dbReference>
<dbReference type="EMBL" id="ABCS01000007">
    <property type="protein sequence ID" value="EDM80935.1"/>
    <property type="molecule type" value="Genomic_DNA"/>
</dbReference>
<dbReference type="InterPro" id="IPR036873">
    <property type="entry name" value="Rhodanese-like_dom_sf"/>
</dbReference>
<dbReference type="AlphaFoldDB" id="A6FZX9"/>
<evidence type="ECO:0000313" key="11">
    <source>
        <dbReference type="Proteomes" id="UP000005801"/>
    </source>
</evidence>
<organism evidence="10 11">
    <name type="scientific">Plesiocystis pacifica SIR-1</name>
    <dbReference type="NCBI Taxonomy" id="391625"/>
    <lineage>
        <taxon>Bacteria</taxon>
        <taxon>Pseudomonadati</taxon>
        <taxon>Myxococcota</taxon>
        <taxon>Polyangia</taxon>
        <taxon>Nannocystales</taxon>
        <taxon>Nannocystaceae</taxon>
        <taxon>Plesiocystis</taxon>
    </lineage>
</organism>
<evidence type="ECO:0000256" key="3">
    <source>
        <dbReference type="ARBA" id="ARBA00022723"/>
    </source>
</evidence>
<comment type="caution">
    <text evidence="10">The sequence shown here is derived from an EMBL/GenBank/DDBJ whole genome shotgun (WGS) entry which is preliminary data.</text>
</comment>
<feature type="domain" description="Rhodanese" evidence="9">
    <location>
        <begin position="263"/>
        <end position="353"/>
    </location>
</feature>
<keyword evidence="7" id="KW-0560">Oxidoreductase</keyword>
<dbReference type="Gene3D" id="3.40.250.10">
    <property type="entry name" value="Rhodanese-like domain"/>
    <property type="match status" value="1"/>
</dbReference>
<evidence type="ECO:0000256" key="4">
    <source>
        <dbReference type="ARBA" id="ARBA00022946"/>
    </source>
</evidence>
<evidence type="ECO:0000259" key="9">
    <source>
        <dbReference type="PROSITE" id="PS50206"/>
    </source>
</evidence>
<dbReference type="GO" id="GO:0070813">
    <property type="term" value="P:hydrogen sulfide metabolic process"/>
    <property type="evidence" value="ECO:0007669"/>
    <property type="project" value="TreeGrafter"/>
</dbReference>
<evidence type="ECO:0000256" key="2">
    <source>
        <dbReference type="ARBA" id="ARBA00006759"/>
    </source>
</evidence>
<dbReference type="PANTHER" id="PTHR43084:SF1">
    <property type="entry name" value="PERSULFIDE DIOXYGENASE ETHE1, MITOCHONDRIAL"/>
    <property type="match status" value="1"/>
</dbReference>
<evidence type="ECO:0000256" key="8">
    <source>
        <dbReference type="ARBA" id="ARBA00023004"/>
    </source>
</evidence>
<dbReference type="SUPFAM" id="SSF56281">
    <property type="entry name" value="Metallo-hydrolase/oxidoreductase"/>
    <property type="match status" value="1"/>
</dbReference>
<protein>
    <submittedName>
        <fullName evidence="10">Beta-lactamase-like protein</fullName>
    </submittedName>
</protein>
<keyword evidence="6" id="KW-0007">Acetylation</keyword>
<dbReference type="eggNOG" id="COG0491">
    <property type="taxonomic scope" value="Bacteria"/>
</dbReference>
<dbReference type="SMART" id="SM00849">
    <property type="entry name" value="Lactamase_B"/>
    <property type="match status" value="1"/>
</dbReference>
<dbReference type="InterPro" id="IPR036866">
    <property type="entry name" value="RibonucZ/Hydroxyglut_hydro"/>
</dbReference>
<dbReference type="GO" id="GO:0050313">
    <property type="term" value="F:sulfur dioxygenase activity"/>
    <property type="evidence" value="ECO:0007669"/>
    <property type="project" value="InterPro"/>
</dbReference>
<keyword evidence="3" id="KW-0479">Metal-binding</keyword>
<sequence length="356" mass="38704">MIFRQLFDGRSSTYTYLLADEDSREAVIIDSVYEKVQRDAALVRELDLKVVALLETHVHADHVTGAWLLRRALGGQIVLSGRAGASGHDREVGQGDVVEFGRHRLEVRETPGHTDGCVSYVLDDGAKVFTGDALLIRGAGRTDFQQGDPGRLYTSVHQQLFSLPETCLIYPAHDYAGRTVSTVAEERTHNPRLGGQRSSGDFVGYMRNLGLAHPKQIDVALPANLRCGAPAEGEVPPSEPDWAPLQCTYAGIWELDGAWLEENLGAVTILDVREPAEFDGPLGHIRGAQLIPIGELLERIEEVGADKPVVVVCRSGGRSAQATVMLRKAGRERVANLSGGMIRWLDRGMAVEAAPS</sequence>
<dbReference type="CDD" id="cd07724">
    <property type="entry name" value="POD-like_MBL-fold"/>
    <property type="match status" value="1"/>
</dbReference>
<accession>A6FZX9</accession>
<evidence type="ECO:0000313" key="10">
    <source>
        <dbReference type="EMBL" id="EDM80935.1"/>
    </source>
</evidence>
<name>A6FZX9_9BACT</name>
<dbReference type="GO" id="GO:0006749">
    <property type="term" value="P:glutathione metabolic process"/>
    <property type="evidence" value="ECO:0007669"/>
    <property type="project" value="InterPro"/>
</dbReference>
<dbReference type="CDD" id="cd00158">
    <property type="entry name" value="RHOD"/>
    <property type="match status" value="1"/>
</dbReference>
<gene>
    <name evidence="10" type="ORF">PPSIR1_28533</name>
</gene>
<dbReference type="SMART" id="SM00450">
    <property type="entry name" value="RHOD"/>
    <property type="match status" value="1"/>
</dbReference>
<dbReference type="OrthoDB" id="9784009at2"/>
<evidence type="ECO:0000256" key="6">
    <source>
        <dbReference type="ARBA" id="ARBA00022990"/>
    </source>
</evidence>
<dbReference type="InterPro" id="IPR051682">
    <property type="entry name" value="Mito_Persulfide_Diox"/>
</dbReference>
<dbReference type="InterPro" id="IPR001279">
    <property type="entry name" value="Metallo-B-lactamas"/>
</dbReference>
<comment type="similarity">
    <text evidence="2">Belongs to the metallo-beta-lactamase superfamily. Glyoxalase II family.</text>
</comment>
<dbReference type="Gene3D" id="3.60.15.10">
    <property type="entry name" value="Ribonuclease Z/Hydroxyacylglutathione hydrolase-like"/>
    <property type="match status" value="1"/>
</dbReference>
<dbReference type="InterPro" id="IPR044528">
    <property type="entry name" value="POD-like_MBL-fold"/>
</dbReference>
<dbReference type="STRING" id="391625.PPSIR1_28533"/>
<dbReference type="eggNOG" id="COG0607">
    <property type="taxonomic scope" value="Bacteria"/>
</dbReference>
<evidence type="ECO:0000256" key="7">
    <source>
        <dbReference type="ARBA" id="ARBA00023002"/>
    </source>
</evidence>
<keyword evidence="5" id="KW-0223">Dioxygenase</keyword>
<evidence type="ECO:0000256" key="1">
    <source>
        <dbReference type="ARBA" id="ARBA00001954"/>
    </source>
</evidence>
<dbReference type="RefSeq" id="WP_006970028.1">
    <property type="nucleotide sequence ID" value="NZ_ABCS01000007.1"/>
</dbReference>
<reference evidence="10 11" key="1">
    <citation type="submission" date="2007-06" db="EMBL/GenBank/DDBJ databases">
        <authorList>
            <person name="Shimkets L."/>
            <person name="Ferriera S."/>
            <person name="Johnson J."/>
            <person name="Kravitz S."/>
            <person name="Beeson K."/>
            <person name="Sutton G."/>
            <person name="Rogers Y.-H."/>
            <person name="Friedman R."/>
            <person name="Frazier M."/>
            <person name="Venter J.C."/>
        </authorList>
    </citation>
    <scope>NUCLEOTIDE SEQUENCE [LARGE SCALE GENOMIC DNA]</scope>
    <source>
        <strain evidence="10 11">SIR-1</strain>
    </source>
</reference>
<dbReference type="Pfam" id="PF00581">
    <property type="entry name" value="Rhodanese"/>
    <property type="match status" value="1"/>
</dbReference>
<evidence type="ECO:0000256" key="5">
    <source>
        <dbReference type="ARBA" id="ARBA00022964"/>
    </source>
</evidence>
<dbReference type="Pfam" id="PF00753">
    <property type="entry name" value="Lactamase_B"/>
    <property type="match status" value="1"/>
</dbReference>
<dbReference type="PANTHER" id="PTHR43084">
    <property type="entry name" value="PERSULFIDE DIOXYGENASE ETHE1"/>
    <property type="match status" value="1"/>
</dbReference>
<keyword evidence="11" id="KW-1185">Reference proteome</keyword>
<keyword evidence="8" id="KW-0408">Iron</keyword>
<dbReference type="Proteomes" id="UP000005801">
    <property type="component" value="Unassembled WGS sequence"/>
</dbReference>